<evidence type="ECO:0000313" key="1">
    <source>
        <dbReference type="EMBL" id="MBB6541921.1"/>
    </source>
</evidence>
<gene>
    <name evidence="1" type="ORF">HNQ55_000396</name>
</gene>
<organism evidence="1 2">
    <name type="scientific">Thalassotalea piscium</name>
    <dbReference type="NCBI Taxonomy" id="1230533"/>
    <lineage>
        <taxon>Bacteria</taxon>
        <taxon>Pseudomonadati</taxon>
        <taxon>Pseudomonadota</taxon>
        <taxon>Gammaproteobacteria</taxon>
        <taxon>Alteromonadales</taxon>
        <taxon>Colwelliaceae</taxon>
        <taxon>Thalassotalea</taxon>
    </lineage>
</organism>
<dbReference type="InterPro" id="IPR008929">
    <property type="entry name" value="Chondroitin_lyas"/>
</dbReference>
<accession>A0A7X0TSA2</accession>
<reference evidence="1 2" key="1">
    <citation type="submission" date="2020-08" db="EMBL/GenBank/DDBJ databases">
        <title>Genomic Encyclopedia of Type Strains, Phase IV (KMG-IV): sequencing the most valuable type-strain genomes for metagenomic binning, comparative biology and taxonomic classification.</title>
        <authorList>
            <person name="Goeker M."/>
        </authorList>
    </citation>
    <scope>NUCLEOTIDE SEQUENCE [LARGE SCALE GENOMIC DNA]</scope>
    <source>
        <strain evidence="1 2">DSM 26287</strain>
    </source>
</reference>
<dbReference type="Proteomes" id="UP000537141">
    <property type="component" value="Unassembled WGS sequence"/>
</dbReference>
<dbReference type="EMBL" id="JACHHU010000002">
    <property type="protein sequence ID" value="MBB6541921.1"/>
    <property type="molecule type" value="Genomic_DNA"/>
</dbReference>
<name>A0A7X0TSA2_9GAMM</name>
<dbReference type="Gene3D" id="2.70.98.70">
    <property type="match status" value="1"/>
</dbReference>
<sequence length="882" mass="99423">MLLSIQSCGGDQPKKVSSNLEIVSIGSDPFIYEQSEVSVTANILASSNSSISFQWQQVSGIPITLENKNQQIVKFTSPNIIANESIKLELIVQDSSGNEDTKIKELTLLYVNTPPVVEVDNELFINALSEVILKANITDEEGDVTSNWQQKSGTIVEITPLQNSSISFKAPHVENIETLTFELTAIDKDGATTTKTITITVLPSVVEIPQHVLLLTNERISKVRAKIAQDDNAWNALSTKLDSYFVKVPYNAGEYAASFALAFYVTGELKYIQRAIELLEQTYFSETDIGWQGYNSRNSFRTGARWAIMGYTWIKSYIPANKQIEIENMLAIWAEFWLENIDYKSDFKSLRVGDSDNLTSLAENITLLGYALKDSSQYASLGEDLLSAGDTLLNRFVVDYYMNDIMAGGAWAEGSDYSANTQRHWIRIFMINKDQRDIAYPTDYAQKASQALIHQTLANYSGVYKYGSEETATDYEPLRDDYRYEFALELMGILEKEKDLAQLYQWFNTLLKREGFKNTSMTTHFQRLLNHNPLFNSNFPAYPESTINFSSGIGLLSARNNWTEEATTLYFINRKLRVDHEHKDALSFDVAHRGNWITKEVTGYGGWAALSLAHNTILIENAENGSSSPTGRPVGKPKYLHVSNDQHTTLISADATNTYNMSGYFATNYAELVNRQLAFIKPNIVITYDHVISLPDQIRDLIQYNDLGLTQGMSHTRWVKTIQHFQSKPEKQENLGTTFLINDGKSKVLFQNIWPTNVNVEVVDEQELWAGVTAYQIPSNQKKWHLSISNKSKTSNSELINIMQFSSEDEDIQFDQEPIVMTKENGFIESNNVIGIAISSQSEKFIILFSQSPNIIIESVEYTLPSGYENALIYGVGVSINN</sequence>
<protein>
    <submittedName>
        <fullName evidence="1">Uncharacterized protein</fullName>
    </submittedName>
</protein>
<comment type="caution">
    <text evidence="1">The sequence shown here is derived from an EMBL/GenBank/DDBJ whole genome shotgun (WGS) entry which is preliminary data.</text>
</comment>
<dbReference type="RefSeq" id="WP_184421948.1">
    <property type="nucleotide sequence ID" value="NZ_AP027362.1"/>
</dbReference>
<dbReference type="Gene3D" id="2.60.40.3010">
    <property type="match status" value="2"/>
</dbReference>
<dbReference type="SUPFAM" id="SSF48230">
    <property type="entry name" value="Chondroitin AC/alginate lyase"/>
    <property type="match status" value="1"/>
</dbReference>
<dbReference type="AlphaFoldDB" id="A0A7X0TSA2"/>
<dbReference type="Gene3D" id="1.50.10.100">
    <property type="entry name" value="Chondroitin AC/alginate lyase"/>
    <property type="match status" value="1"/>
</dbReference>
<dbReference type="Pfam" id="PF22352">
    <property type="entry name" value="K319L-like_PKD"/>
    <property type="match status" value="1"/>
</dbReference>
<keyword evidence="2" id="KW-1185">Reference proteome</keyword>
<evidence type="ECO:0000313" key="2">
    <source>
        <dbReference type="Proteomes" id="UP000537141"/>
    </source>
</evidence>
<proteinExistence type="predicted"/>